<sequence length="359" mass="38505">MEGGLNGDAPASSQRFARQMLAMVQSLGLSVAEVVETSGLDAADVEGFVLPALDTAQLGRLGSRLAGLLARHANMAEGRAPLRPGDWRVFLYCLLAGRTLRDALLHAGDAFQALDGRCGQIELRQNGAIAEVRIDSLRSGPSLVGCAVDLNGVASIHGLLGWLIGRPLPLRSIQIAYDDGLYRRLDLGDLPYPVITGAAWTGFSFAAAWLDLPVLRALDELAGRGPQSFLFDVDGTSAGLPLPERVRRFAIRALRSRGRLPSFADVGAHLGVSEPTLRRHLAGQGASYRNIKASCRRELGLELLGQPQLSIEDIAARLDFCDADAFRGAFREWFGKPPAAYRRELAVSASVSQYPDPAG</sequence>
<dbReference type="InterPro" id="IPR018060">
    <property type="entry name" value="HTH_AraC"/>
</dbReference>
<evidence type="ECO:0000256" key="3">
    <source>
        <dbReference type="ARBA" id="ARBA00023163"/>
    </source>
</evidence>
<proteinExistence type="predicted"/>
<protein>
    <submittedName>
        <fullName evidence="5">AraC-type DNA-binding protein</fullName>
    </submittedName>
</protein>
<keyword evidence="3" id="KW-0804">Transcription</keyword>
<name>A0A239DFJ5_9SPHN</name>
<accession>A0A239DFJ5</accession>
<dbReference type="GO" id="GO:0000976">
    <property type="term" value="F:transcription cis-regulatory region binding"/>
    <property type="evidence" value="ECO:0007669"/>
    <property type="project" value="TreeGrafter"/>
</dbReference>
<dbReference type="PANTHER" id="PTHR47894:SF1">
    <property type="entry name" value="HTH-TYPE TRANSCRIPTIONAL REGULATOR VQSM"/>
    <property type="match status" value="1"/>
</dbReference>
<evidence type="ECO:0000259" key="4">
    <source>
        <dbReference type="PROSITE" id="PS01124"/>
    </source>
</evidence>
<dbReference type="PANTHER" id="PTHR47894">
    <property type="entry name" value="HTH-TYPE TRANSCRIPTIONAL REGULATOR GADX"/>
    <property type="match status" value="1"/>
</dbReference>
<evidence type="ECO:0000313" key="6">
    <source>
        <dbReference type="Proteomes" id="UP000198281"/>
    </source>
</evidence>
<gene>
    <name evidence="5" type="ORF">SAMN06295912_10460</name>
</gene>
<keyword evidence="6" id="KW-1185">Reference proteome</keyword>
<dbReference type="InterPro" id="IPR009057">
    <property type="entry name" value="Homeodomain-like_sf"/>
</dbReference>
<evidence type="ECO:0000256" key="1">
    <source>
        <dbReference type="ARBA" id="ARBA00023015"/>
    </source>
</evidence>
<evidence type="ECO:0000256" key="2">
    <source>
        <dbReference type="ARBA" id="ARBA00023125"/>
    </source>
</evidence>
<dbReference type="Pfam" id="PF12833">
    <property type="entry name" value="HTH_18"/>
    <property type="match status" value="1"/>
</dbReference>
<dbReference type="SUPFAM" id="SSF46689">
    <property type="entry name" value="Homeodomain-like"/>
    <property type="match status" value="1"/>
</dbReference>
<organism evidence="5 6">
    <name type="scientific">Edaphosphingomonas laterariae</name>
    <dbReference type="NCBI Taxonomy" id="861865"/>
    <lineage>
        <taxon>Bacteria</taxon>
        <taxon>Pseudomonadati</taxon>
        <taxon>Pseudomonadota</taxon>
        <taxon>Alphaproteobacteria</taxon>
        <taxon>Sphingomonadales</taxon>
        <taxon>Rhizorhabdaceae</taxon>
        <taxon>Edaphosphingomonas</taxon>
    </lineage>
</organism>
<dbReference type="Pfam" id="PF12625">
    <property type="entry name" value="Arabinose_bd"/>
    <property type="match status" value="1"/>
</dbReference>
<dbReference type="RefSeq" id="WP_089218596.1">
    <property type="nucleotide sequence ID" value="NZ_FZOS01000004.1"/>
</dbReference>
<dbReference type="GO" id="GO:0005829">
    <property type="term" value="C:cytosol"/>
    <property type="evidence" value="ECO:0007669"/>
    <property type="project" value="TreeGrafter"/>
</dbReference>
<evidence type="ECO:0000313" key="5">
    <source>
        <dbReference type="EMBL" id="SNS30648.1"/>
    </source>
</evidence>
<keyword evidence="1" id="KW-0805">Transcription regulation</keyword>
<keyword evidence="2 5" id="KW-0238">DNA-binding</keyword>
<dbReference type="OrthoDB" id="9805730at2"/>
<dbReference type="EMBL" id="FZOS01000004">
    <property type="protein sequence ID" value="SNS30648.1"/>
    <property type="molecule type" value="Genomic_DNA"/>
</dbReference>
<dbReference type="AlphaFoldDB" id="A0A239DFJ5"/>
<dbReference type="Gene3D" id="1.10.10.60">
    <property type="entry name" value="Homeodomain-like"/>
    <property type="match status" value="1"/>
</dbReference>
<dbReference type="InterPro" id="IPR032687">
    <property type="entry name" value="AraC-type_N"/>
</dbReference>
<dbReference type="Proteomes" id="UP000198281">
    <property type="component" value="Unassembled WGS sequence"/>
</dbReference>
<dbReference type="SMART" id="SM00342">
    <property type="entry name" value="HTH_ARAC"/>
    <property type="match status" value="1"/>
</dbReference>
<dbReference type="GO" id="GO:0003700">
    <property type="term" value="F:DNA-binding transcription factor activity"/>
    <property type="evidence" value="ECO:0007669"/>
    <property type="project" value="InterPro"/>
</dbReference>
<dbReference type="PROSITE" id="PS01124">
    <property type="entry name" value="HTH_ARAC_FAMILY_2"/>
    <property type="match status" value="1"/>
</dbReference>
<feature type="domain" description="HTH araC/xylS-type" evidence="4">
    <location>
        <begin position="244"/>
        <end position="344"/>
    </location>
</feature>
<reference evidence="6" key="1">
    <citation type="submission" date="2017-06" db="EMBL/GenBank/DDBJ databases">
        <authorList>
            <person name="Varghese N."/>
            <person name="Submissions S."/>
        </authorList>
    </citation>
    <scope>NUCLEOTIDE SEQUENCE [LARGE SCALE GENOMIC DNA]</scope>
    <source>
        <strain evidence="6">LNB2</strain>
    </source>
</reference>